<organism evidence="1 2">
    <name type="scientific">Caerostris darwini</name>
    <dbReference type="NCBI Taxonomy" id="1538125"/>
    <lineage>
        <taxon>Eukaryota</taxon>
        <taxon>Metazoa</taxon>
        <taxon>Ecdysozoa</taxon>
        <taxon>Arthropoda</taxon>
        <taxon>Chelicerata</taxon>
        <taxon>Arachnida</taxon>
        <taxon>Araneae</taxon>
        <taxon>Araneomorphae</taxon>
        <taxon>Entelegynae</taxon>
        <taxon>Araneoidea</taxon>
        <taxon>Araneidae</taxon>
        <taxon>Caerostris</taxon>
    </lineage>
</organism>
<gene>
    <name evidence="1" type="ORF">CDAR_454141</name>
</gene>
<keyword evidence="2" id="KW-1185">Reference proteome</keyword>
<evidence type="ECO:0000313" key="2">
    <source>
        <dbReference type="Proteomes" id="UP001054837"/>
    </source>
</evidence>
<evidence type="ECO:0000313" key="1">
    <source>
        <dbReference type="EMBL" id="GIY65998.1"/>
    </source>
</evidence>
<protein>
    <submittedName>
        <fullName evidence="1">Uncharacterized protein</fullName>
    </submittedName>
</protein>
<dbReference type="AlphaFoldDB" id="A0AAV4V7J8"/>
<name>A0AAV4V7J8_9ARAC</name>
<comment type="caution">
    <text evidence="1">The sequence shown here is derived from an EMBL/GenBank/DDBJ whole genome shotgun (WGS) entry which is preliminary data.</text>
</comment>
<dbReference type="Proteomes" id="UP001054837">
    <property type="component" value="Unassembled WGS sequence"/>
</dbReference>
<sequence length="163" mass="18740">MAIKVLEGRTPIKAFTVTVRRSESDVKKKSCPGNFIPSRSGCGLIFIFKASHRDQKYALFVCIPLSLQEWLKIIMCPGFQLSCPTATFLLPLHLSRSFIIYHLFLRRPMIPGLPEFPDKNPSDFMRTAKRNSSEQIYLLGHLVSLSFLEFHIVKAKFRRILQL</sequence>
<reference evidence="1 2" key="1">
    <citation type="submission" date="2021-06" db="EMBL/GenBank/DDBJ databases">
        <title>Caerostris darwini draft genome.</title>
        <authorList>
            <person name="Kono N."/>
            <person name="Arakawa K."/>
        </authorList>
    </citation>
    <scope>NUCLEOTIDE SEQUENCE [LARGE SCALE GENOMIC DNA]</scope>
</reference>
<dbReference type="EMBL" id="BPLQ01012517">
    <property type="protein sequence ID" value="GIY65998.1"/>
    <property type="molecule type" value="Genomic_DNA"/>
</dbReference>
<accession>A0AAV4V7J8</accession>
<proteinExistence type="predicted"/>